<evidence type="ECO:0000256" key="2">
    <source>
        <dbReference type="ARBA" id="ARBA00023125"/>
    </source>
</evidence>
<dbReference type="GO" id="GO:0045892">
    <property type="term" value="P:negative regulation of DNA-templated transcription"/>
    <property type="evidence" value="ECO:0007669"/>
    <property type="project" value="TreeGrafter"/>
</dbReference>
<dbReference type="EMBL" id="CADCVP010000103">
    <property type="protein sequence ID" value="CAA9481907.1"/>
    <property type="molecule type" value="Genomic_DNA"/>
</dbReference>
<dbReference type="SUPFAM" id="SSF55781">
    <property type="entry name" value="GAF domain-like"/>
    <property type="match status" value="1"/>
</dbReference>
<keyword evidence="3" id="KW-0804">Transcription</keyword>
<accession>A0A6J4S093</accession>
<name>A0A6J4S093_9ACTN</name>
<dbReference type="InterPro" id="IPR036388">
    <property type="entry name" value="WH-like_DNA-bd_sf"/>
</dbReference>
<evidence type="ECO:0000259" key="7">
    <source>
        <dbReference type="PROSITE" id="PS51078"/>
    </source>
</evidence>
<dbReference type="FunFam" id="1.10.10.10:FF:000056">
    <property type="entry name" value="IclR family transcriptional regulator"/>
    <property type="match status" value="1"/>
</dbReference>
<evidence type="ECO:0000256" key="3">
    <source>
        <dbReference type="ARBA" id="ARBA00023163"/>
    </source>
</evidence>
<feature type="domain" description="HTH iclR-type" evidence="6">
    <location>
        <begin position="22"/>
        <end position="83"/>
    </location>
</feature>
<dbReference type="PROSITE" id="PS51077">
    <property type="entry name" value="HTH_ICLR"/>
    <property type="match status" value="1"/>
</dbReference>
<evidence type="ECO:0000259" key="6">
    <source>
        <dbReference type="PROSITE" id="PS51077"/>
    </source>
</evidence>
<dbReference type="Gene3D" id="3.30.450.40">
    <property type="match status" value="1"/>
</dbReference>
<dbReference type="PANTHER" id="PTHR30136">
    <property type="entry name" value="HELIX-TURN-HELIX TRANSCRIPTIONAL REGULATOR, ICLR FAMILY"/>
    <property type="match status" value="1"/>
</dbReference>
<dbReference type="GO" id="GO:0003700">
    <property type="term" value="F:DNA-binding transcription factor activity"/>
    <property type="evidence" value="ECO:0007669"/>
    <property type="project" value="TreeGrafter"/>
</dbReference>
<organism evidence="8">
    <name type="scientific">uncultured Solirubrobacteraceae bacterium</name>
    <dbReference type="NCBI Taxonomy" id="1162706"/>
    <lineage>
        <taxon>Bacteria</taxon>
        <taxon>Bacillati</taxon>
        <taxon>Actinomycetota</taxon>
        <taxon>Thermoleophilia</taxon>
        <taxon>Solirubrobacterales</taxon>
        <taxon>Solirubrobacteraceae</taxon>
        <taxon>environmental samples</taxon>
    </lineage>
</organism>
<comment type="function">
    <text evidence="4">May be an activator protein for the gylABX operon.</text>
</comment>
<dbReference type="InterPro" id="IPR029016">
    <property type="entry name" value="GAF-like_dom_sf"/>
</dbReference>
<dbReference type="InterPro" id="IPR005471">
    <property type="entry name" value="Tscrpt_reg_IclR_N"/>
</dbReference>
<dbReference type="InterPro" id="IPR014757">
    <property type="entry name" value="Tscrpt_reg_IclR_C"/>
</dbReference>
<dbReference type="PANTHER" id="PTHR30136:SF24">
    <property type="entry name" value="HTH-TYPE TRANSCRIPTIONAL REPRESSOR ALLR"/>
    <property type="match status" value="1"/>
</dbReference>
<evidence type="ECO:0000256" key="4">
    <source>
        <dbReference type="ARBA" id="ARBA00058938"/>
    </source>
</evidence>
<dbReference type="SUPFAM" id="SSF46785">
    <property type="entry name" value="Winged helix' DNA-binding domain"/>
    <property type="match status" value="1"/>
</dbReference>
<feature type="domain" description="IclR-ED" evidence="7">
    <location>
        <begin position="84"/>
        <end position="270"/>
    </location>
</feature>
<keyword evidence="2" id="KW-0238">DNA-binding</keyword>
<sequence length="282" mass="30002">MADPGIQNRGVVPIPAPRRDRVQSLDRALDVLETLAHGEELGVSEVASRTGLVVSTAHRLLAGLSDRGYVGRNPATGRYALGYKVMELAGGLEARTAAMRAAARPHLEALQQATGETTNLVILDADRVVYIDQVEGSHSVRMFTELGSSALAHTTGSGKAILAHRSPEAIVKLYPPSREPLERLTSRTLTSVEALRHDFMRIRRRGYALDSEEHEAGVTCVATPIFDSRAVACGALSISGPTARMAQADPGELGRLLRRHAAVVSAGLGYDESPEGARADAG</sequence>
<keyword evidence="1" id="KW-0805">Transcription regulation</keyword>
<evidence type="ECO:0000256" key="1">
    <source>
        <dbReference type="ARBA" id="ARBA00023015"/>
    </source>
</evidence>
<dbReference type="Pfam" id="PF09339">
    <property type="entry name" value="HTH_IclR"/>
    <property type="match status" value="1"/>
</dbReference>
<dbReference type="Pfam" id="PF01614">
    <property type="entry name" value="IclR_C"/>
    <property type="match status" value="1"/>
</dbReference>
<gene>
    <name evidence="8" type="ORF">AVDCRST_MAG69-826</name>
</gene>
<evidence type="ECO:0000313" key="8">
    <source>
        <dbReference type="EMBL" id="CAA9481907.1"/>
    </source>
</evidence>
<dbReference type="PROSITE" id="PS51078">
    <property type="entry name" value="ICLR_ED"/>
    <property type="match status" value="1"/>
</dbReference>
<dbReference type="InterPro" id="IPR036390">
    <property type="entry name" value="WH_DNA-bd_sf"/>
</dbReference>
<dbReference type="GO" id="GO:0003677">
    <property type="term" value="F:DNA binding"/>
    <property type="evidence" value="ECO:0007669"/>
    <property type="project" value="UniProtKB-KW"/>
</dbReference>
<evidence type="ECO:0000256" key="5">
    <source>
        <dbReference type="ARBA" id="ARBA00070406"/>
    </source>
</evidence>
<dbReference type="Gene3D" id="1.10.10.10">
    <property type="entry name" value="Winged helix-like DNA-binding domain superfamily/Winged helix DNA-binding domain"/>
    <property type="match status" value="1"/>
</dbReference>
<dbReference type="InterPro" id="IPR050707">
    <property type="entry name" value="HTH_MetabolicPath_Reg"/>
</dbReference>
<dbReference type="SMART" id="SM00346">
    <property type="entry name" value="HTH_ICLR"/>
    <property type="match status" value="1"/>
</dbReference>
<proteinExistence type="predicted"/>
<protein>
    <recommendedName>
        <fullName evidence="5">Glycerol operon regulatory protein</fullName>
    </recommendedName>
</protein>
<dbReference type="AlphaFoldDB" id="A0A6J4S093"/>
<reference evidence="8" key="1">
    <citation type="submission" date="2020-02" db="EMBL/GenBank/DDBJ databases">
        <authorList>
            <person name="Meier V. D."/>
        </authorList>
    </citation>
    <scope>NUCLEOTIDE SEQUENCE</scope>
    <source>
        <strain evidence="8">AVDCRST_MAG69</strain>
    </source>
</reference>